<feature type="domain" description="Pseudouridine synthase I TruA alpha/beta" evidence="6">
    <location>
        <begin position="213"/>
        <end position="262"/>
    </location>
</feature>
<feature type="region of interest" description="Disordered" evidence="5">
    <location>
        <begin position="285"/>
        <end position="310"/>
    </location>
</feature>
<keyword evidence="3 4" id="KW-0413">Isomerase</keyword>
<keyword evidence="2 4" id="KW-0819">tRNA processing</keyword>
<evidence type="ECO:0000259" key="6">
    <source>
        <dbReference type="Pfam" id="PF01416"/>
    </source>
</evidence>
<dbReference type="EC" id="5.4.99.12" evidence="4"/>
<dbReference type="InterPro" id="IPR020097">
    <property type="entry name" value="PsdUridine_synth_TruA_a/b_dom"/>
</dbReference>
<proteinExistence type="inferred from homology"/>
<gene>
    <name evidence="7" type="ORF">JKP88DRAFT_351658</name>
</gene>
<accession>A0A836C7W8</accession>
<comment type="similarity">
    <text evidence="1 4">Belongs to the tRNA pseudouridine synthase TruA family.</text>
</comment>
<dbReference type="Pfam" id="PF01416">
    <property type="entry name" value="PseudoU_synth_1"/>
    <property type="match status" value="2"/>
</dbReference>
<dbReference type="PANTHER" id="PTHR11142">
    <property type="entry name" value="PSEUDOURIDYLATE SYNTHASE"/>
    <property type="match status" value="1"/>
</dbReference>
<evidence type="ECO:0000256" key="4">
    <source>
        <dbReference type="RuleBase" id="RU003792"/>
    </source>
</evidence>
<sequence>MREARRRGGSGGAFDATGLGRAVNHALRQERHDVHLVDLELVPDAFHARHHAAGRTYVYRIVHPLWPAAAEGAGGPRNGGRSALSQEGTRGARDGSRSALSQNLLFERGRAWQVPVPLDLERVRAAAAALSGVHDFTSFRGAACVMKSPLRRIERFDVEARGPPVACGSSGGGGSGSGAPAWQSLTLSVRCRSFLNRQVRNMVGAFSAGAIRVRNMVGAIQQVGAGVMSLDELIALLHARDRSLAPPPAPPHGLYLQEVHYPPMEDILAAAALYAENRAAALQDGQLQGEAADTDDEEGCLSDRETAIRL</sequence>
<keyword evidence="8" id="KW-1185">Reference proteome</keyword>
<dbReference type="Proteomes" id="UP000664859">
    <property type="component" value="Unassembled WGS sequence"/>
</dbReference>
<evidence type="ECO:0000256" key="3">
    <source>
        <dbReference type="ARBA" id="ARBA00023235"/>
    </source>
</evidence>
<evidence type="ECO:0000313" key="8">
    <source>
        <dbReference type="Proteomes" id="UP000664859"/>
    </source>
</evidence>
<evidence type="ECO:0000256" key="5">
    <source>
        <dbReference type="SAM" id="MobiDB-lite"/>
    </source>
</evidence>
<organism evidence="7 8">
    <name type="scientific">Tribonema minus</name>
    <dbReference type="NCBI Taxonomy" id="303371"/>
    <lineage>
        <taxon>Eukaryota</taxon>
        <taxon>Sar</taxon>
        <taxon>Stramenopiles</taxon>
        <taxon>Ochrophyta</taxon>
        <taxon>PX clade</taxon>
        <taxon>Xanthophyceae</taxon>
        <taxon>Tribonematales</taxon>
        <taxon>Tribonemataceae</taxon>
        <taxon>Tribonema</taxon>
    </lineage>
</organism>
<dbReference type="GO" id="GO:0031119">
    <property type="term" value="P:tRNA pseudouridine synthesis"/>
    <property type="evidence" value="ECO:0007669"/>
    <property type="project" value="TreeGrafter"/>
</dbReference>
<dbReference type="EMBL" id="JAFCMP010000554">
    <property type="protein sequence ID" value="KAG5175088.1"/>
    <property type="molecule type" value="Genomic_DNA"/>
</dbReference>
<dbReference type="GO" id="GO:0160147">
    <property type="term" value="F:tRNA pseudouridine(38-40) synthase activity"/>
    <property type="evidence" value="ECO:0007669"/>
    <property type="project" value="UniProtKB-EC"/>
</dbReference>
<dbReference type="Gene3D" id="3.30.70.660">
    <property type="entry name" value="Pseudouridine synthase I, catalytic domain, C-terminal subdomain"/>
    <property type="match status" value="2"/>
</dbReference>
<feature type="domain" description="Pseudouridine synthase I TruA alpha/beta" evidence="6">
    <location>
        <begin position="126"/>
        <end position="206"/>
    </location>
</feature>
<dbReference type="GO" id="GO:0003723">
    <property type="term" value="F:RNA binding"/>
    <property type="evidence" value="ECO:0007669"/>
    <property type="project" value="InterPro"/>
</dbReference>
<comment type="catalytic activity">
    <reaction evidence="4">
        <text>uridine(38/39/40) in tRNA = pseudouridine(38/39/40) in tRNA</text>
        <dbReference type="Rhea" id="RHEA:22376"/>
        <dbReference type="Rhea" id="RHEA-COMP:10085"/>
        <dbReference type="Rhea" id="RHEA-COMP:10087"/>
        <dbReference type="ChEBI" id="CHEBI:65314"/>
        <dbReference type="ChEBI" id="CHEBI:65315"/>
        <dbReference type="EC" id="5.4.99.12"/>
    </reaction>
</comment>
<evidence type="ECO:0000313" key="7">
    <source>
        <dbReference type="EMBL" id="KAG5175088.1"/>
    </source>
</evidence>
<dbReference type="InterPro" id="IPR001406">
    <property type="entry name" value="PsdUridine_synth_TruA"/>
</dbReference>
<dbReference type="PANTHER" id="PTHR11142:SF0">
    <property type="entry name" value="TRNA PSEUDOURIDINE SYNTHASE-LIKE 1"/>
    <property type="match status" value="1"/>
</dbReference>
<evidence type="ECO:0000256" key="2">
    <source>
        <dbReference type="ARBA" id="ARBA00022694"/>
    </source>
</evidence>
<evidence type="ECO:0000256" key="1">
    <source>
        <dbReference type="ARBA" id="ARBA00009375"/>
    </source>
</evidence>
<dbReference type="AlphaFoldDB" id="A0A836C7W8"/>
<comment type="caution">
    <text evidence="7">The sequence shown here is derived from an EMBL/GenBank/DDBJ whole genome shotgun (WGS) entry which is preliminary data.</text>
</comment>
<dbReference type="SUPFAM" id="SSF55120">
    <property type="entry name" value="Pseudouridine synthase"/>
    <property type="match status" value="2"/>
</dbReference>
<dbReference type="InterPro" id="IPR020095">
    <property type="entry name" value="PsdUridine_synth_TruA_C"/>
</dbReference>
<reference evidence="7" key="1">
    <citation type="submission" date="2021-02" db="EMBL/GenBank/DDBJ databases">
        <title>First Annotated Genome of the Yellow-green Alga Tribonema minus.</title>
        <authorList>
            <person name="Mahan K.M."/>
        </authorList>
    </citation>
    <scope>NUCLEOTIDE SEQUENCE</scope>
    <source>
        <strain evidence="7">UTEX B ZZ1240</strain>
    </source>
</reference>
<name>A0A836C7W8_9STRA</name>
<dbReference type="OrthoDB" id="271910at2759"/>
<dbReference type="InterPro" id="IPR020103">
    <property type="entry name" value="PsdUridine_synth_cat_dom_sf"/>
</dbReference>
<feature type="compositionally biased region" description="Basic and acidic residues" evidence="5">
    <location>
        <begin position="301"/>
        <end position="310"/>
    </location>
</feature>
<feature type="region of interest" description="Disordered" evidence="5">
    <location>
        <begin position="70"/>
        <end position="97"/>
    </location>
</feature>
<protein>
    <recommendedName>
        <fullName evidence="4">tRNA pseudouridine synthase</fullName>
        <ecNumber evidence="4">5.4.99.12</ecNumber>
    </recommendedName>
</protein>